<evidence type="ECO:0000259" key="3">
    <source>
        <dbReference type="PROSITE" id="PS50048"/>
    </source>
</evidence>
<reference evidence="4" key="2">
    <citation type="submission" date="2023-06" db="EMBL/GenBank/DDBJ databases">
        <authorList>
            <consortium name="Lawrence Berkeley National Laboratory"/>
            <person name="Haridas S."/>
            <person name="Hensen N."/>
            <person name="Bonometti L."/>
            <person name="Westerberg I."/>
            <person name="Brannstrom I.O."/>
            <person name="Guillou S."/>
            <person name="Cros-Aarteil S."/>
            <person name="Calhoun S."/>
            <person name="Kuo A."/>
            <person name="Mondo S."/>
            <person name="Pangilinan J."/>
            <person name="Riley R."/>
            <person name="Labutti K."/>
            <person name="Andreopoulos B."/>
            <person name="Lipzen A."/>
            <person name="Chen C."/>
            <person name="Yanf M."/>
            <person name="Daum C."/>
            <person name="Ng V."/>
            <person name="Clum A."/>
            <person name="Steindorff A."/>
            <person name="Ohm R."/>
            <person name="Martin F."/>
            <person name="Silar P."/>
            <person name="Natvig D."/>
            <person name="Lalanne C."/>
            <person name="Gautier V."/>
            <person name="Ament-Velasquez S.L."/>
            <person name="Kruys A."/>
            <person name="Hutchinson M.I."/>
            <person name="Powell A.J."/>
            <person name="Barry K."/>
            <person name="Miller A.N."/>
            <person name="Grigoriev I.V."/>
            <person name="Debuchy R."/>
            <person name="Gladieux P."/>
            <person name="Thoren M.H."/>
            <person name="Johannesson H."/>
        </authorList>
    </citation>
    <scope>NUCLEOTIDE SEQUENCE</scope>
    <source>
        <strain evidence="4">CBS 118394</strain>
    </source>
</reference>
<evidence type="ECO:0000313" key="4">
    <source>
        <dbReference type="EMBL" id="KAK3312127.1"/>
    </source>
</evidence>
<keyword evidence="1" id="KW-0539">Nucleus</keyword>
<evidence type="ECO:0000256" key="2">
    <source>
        <dbReference type="SAM" id="MobiDB-lite"/>
    </source>
</evidence>
<feature type="domain" description="Zn(2)-C6 fungal-type" evidence="3">
    <location>
        <begin position="687"/>
        <end position="719"/>
    </location>
</feature>
<keyword evidence="5" id="KW-1185">Reference proteome</keyword>
<dbReference type="InterPro" id="IPR001138">
    <property type="entry name" value="Zn2Cys6_DnaBD"/>
</dbReference>
<dbReference type="GO" id="GO:0000981">
    <property type="term" value="F:DNA-binding transcription factor activity, RNA polymerase II-specific"/>
    <property type="evidence" value="ECO:0007669"/>
    <property type="project" value="InterPro"/>
</dbReference>
<dbReference type="InterPro" id="IPR036864">
    <property type="entry name" value="Zn2-C6_fun-type_DNA-bd_sf"/>
</dbReference>
<dbReference type="GO" id="GO:0008270">
    <property type="term" value="F:zinc ion binding"/>
    <property type="evidence" value="ECO:0007669"/>
    <property type="project" value="InterPro"/>
</dbReference>
<name>A0AAE0HSN4_9PEZI</name>
<gene>
    <name evidence="4" type="ORF">B0H66DRAFT_632588</name>
</gene>
<evidence type="ECO:0000313" key="5">
    <source>
        <dbReference type="Proteomes" id="UP001283341"/>
    </source>
</evidence>
<sequence length="804" mass="86487">MSPVRQTSELLQYAEVGPTLAVLLPVYKTASGARLPPTSQILATYNLLSCFRKVFVLFLLLRKVVAVLPTCTSRRNLLRSLYFPDASSQQKSYFAVAVAVAVAVAWPPRFASKYTMSSHCRCPPTVECPLANITATTGKTPTKKTRKMWKNSSKVWAASRRDTTANLSAPDPEFLYDVYRLLQYFTGNALHKIYSSSLTMSLAQMPDILAVRHSHTKAMQLIRKAETELNDPDRFGHNVHAVVAARRHKTYCRAARFADLIREPESPDRFALACEEVDRLRAAADAVARDEAQKEGNRNRNAQARDQALLAIGPTPGSNTSATGTKRKAAALDGAGQSPSVVVAGRSAVAGPSSVACPSVVAATPTAVDDATPTLRRSKRVKSSPLADGQAEAGTSTSRAAGIAQFTGMTVYDFAPRKTTRAASRPNTTVARTSFYYNLNATNQAENVLHSSIEGYGTQAGPSAPRPTYNYTPIQNQRIGNNVRGYGQQPDTPRMMPAGPMTLSRPYSQPSAYSTNSDWSSGYADPVNQAYMQEVAFGQRFDRNLMQQEDISVRDLAYSAPHLRATLPPTTGQLRIPGKKTPVAVPSVEGGSPMFPGLVKQRTLLPASQPPLPAHMQLEAGPSSGPKKRTPLPTSRPPLRAQSVSGASSPKRPALMAKAVSGGTFMTSIPGTISERTGRVLVGRKIACTNCRTRKYKCQQDGSPDGCVECRNRGEPCQLAAVAATLAAASTAVKQEEGVSAAGEQEDAVMEETGVQQGSEGAVNQENTAIDEVSENVVGQEGTVMQENAVEQDTAIEREDVIMH</sequence>
<feature type="region of interest" description="Disordered" evidence="2">
    <location>
        <begin position="607"/>
        <end position="653"/>
    </location>
</feature>
<dbReference type="PROSITE" id="PS00463">
    <property type="entry name" value="ZN2_CY6_FUNGAL_1"/>
    <property type="match status" value="1"/>
</dbReference>
<dbReference type="EMBL" id="JAUEDM010000009">
    <property type="protein sequence ID" value="KAK3312127.1"/>
    <property type="molecule type" value="Genomic_DNA"/>
</dbReference>
<evidence type="ECO:0000256" key="1">
    <source>
        <dbReference type="ARBA" id="ARBA00023242"/>
    </source>
</evidence>
<dbReference type="Proteomes" id="UP001283341">
    <property type="component" value="Unassembled WGS sequence"/>
</dbReference>
<feature type="region of interest" description="Disordered" evidence="2">
    <location>
        <begin position="371"/>
        <end position="399"/>
    </location>
</feature>
<feature type="region of interest" description="Disordered" evidence="2">
    <location>
        <begin position="310"/>
        <end position="336"/>
    </location>
</feature>
<reference evidence="4" key="1">
    <citation type="journal article" date="2023" name="Mol. Phylogenet. Evol.">
        <title>Genome-scale phylogeny and comparative genomics of the fungal order Sordariales.</title>
        <authorList>
            <person name="Hensen N."/>
            <person name="Bonometti L."/>
            <person name="Westerberg I."/>
            <person name="Brannstrom I.O."/>
            <person name="Guillou S."/>
            <person name="Cros-Aarteil S."/>
            <person name="Calhoun S."/>
            <person name="Haridas S."/>
            <person name="Kuo A."/>
            <person name="Mondo S."/>
            <person name="Pangilinan J."/>
            <person name="Riley R."/>
            <person name="LaButti K."/>
            <person name="Andreopoulos B."/>
            <person name="Lipzen A."/>
            <person name="Chen C."/>
            <person name="Yan M."/>
            <person name="Daum C."/>
            <person name="Ng V."/>
            <person name="Clum A."/>
            <person name="Steindorff A."/>
            <person name="Ohm R.A."/>
            <person name="Martin F."/>
            <person name="Silar P."/>
            <person name="Natvig D.O."/>
            <person name="Lalanne C."/>
            <person name="Gautier V."/>
            <person name="Ament-Velasquez S.L."/>
            <person name="Kruys A."/>
            <person name="Hutchinson M.I."/>
            <person name="Powell A.J."/>
            <person name="Barry K."/>
            <person name="Miller A.N."/>
            <person name="Grigoriev I.V."/>
            <person name="Debuchy R."/>
            <person name="Gladieux P."/>
            <person name="Hiltunen Thoren M."/>
            <person name="Johannesson H."/>
        </authorList>
    </citation>
    <scope>NUCLEOTIDE SEQUENCE</scope>
    <source>
        <strain evidence="4">CBS 118394</strain>
    </source>
</reference>
<dbReference type="SUPFAM" id="SSF57701">
    <property type="entry name" value="Zn2/Cys6 DNA-binding domain"/>
    <property type="match status" value="1"/>
</dbReference>
<dbReference type="CDD" id="cd00067">
    <property type="entry name" value="GAL4"/>
    <property type="match status" value="1"/>
</dbReference>
<dbReference type="Gene3D" id="4.10.240.10">
    <property type="entry name" value="Zn(2)-C6 fungal-type DNA-binding domain"/>
    <property type="match status" value="1"/>
</dbReference>
<protein>
    <recommendedName>
        <fullName evidence="3">Zn(2)-C6 fungal-type domain-containing protein</fullName>
    </recommendedName>
</protein>
<dbReference type="PROSITE" id="PS50048">
    <property type="entry name" value="ZN2_CY6_FUNGAL_2"/>
    <property type="match status" value="1"/>
</dbReference>
<organism evidence="4 5">
    <name type="scientific">Apodospora peruviana</name>
    <dbReference type="NCBI Taxonomy" id="516989"/>
    <lineage>
        <taxon>Eukaryota</taxon>
        <taxon>Fungi</taxon>
        <taxon>Dikarya</taxon>
        <taxon>Ascomycota</taxon>
        <taxon>Pezizomycotina</taxon>
        <taxon>Sordariomycetes</taxon>
        <taxon>Sordariomycetidae</taxon>
        <taxon>Sordariales</taxon>
        <taxon>Lasiosphaeriaceae</taxon>
        <taxon>Apodospora</taxon>
    </lineage>
</organism>
<dbReference type="AlphaFoldDB" id="A0AAE0HSN4"/>
<comment type="caution">
    <text evidence="4">The sequence shown here is derived from an EMBL/GenBank/DDBJ whole genome shotgun (WGS) entry which is preliminary data.</text>
</comment>
<proteinExistence type="predicted"/>
<accession>A0AAE0HSN4</accession>
<dbReference type="Pfam" id="PF00172">
    <property type="entry name" value="Zn_clus"/>
    <property type="match status" value="1"/>
</dbReference>